<evidence type="ECO:0000313" key="3">
    <source>
        <dbReference type="Proteomes" id="UP001162131"/>
    </source>
</evidence>
<dbReference type="Gene3D" id="3.40.50.150">
    <property type="entry name" value="Vaccinia Virus protein VP39"/>
    <property type="match status" value="1"/>
</dbReference>
<dbReference type="CDD" id="cd02440">
    <property type="entry name" value="AdoMet_MTases"/>
    <property type="match status" value="1"/>
</dbReference>
<protein>
    <recommendedName>
        <fullName evidence="1">Methyltransferase type 11 domain-containing protein</fullName>
    </recommendedName>
</protein>
<dbReference type="EMBL" id="CAJZBQ010000036">
    <property type="protein sequence ID" value="CAG9324863.1"/>
    <property type="molecule type" value="Genomic_DNA"/>
</dbReference>
<dbReference type="GO" id="GO:0008757">
    <property type="term" value="F:S-adenosylmethionine-dependent methyltransferase activity"/>
    <property type="evidence" value="ECO:0007669"/>
    <property type="project" value="InterPro"/>
</dbReference>
<dbReference type="InterPro" id="IPR013216">
    <property type="entry name" value="Methyltransf_11"/>
</dbReference>
<keyword evidence="3" id="KW-1185">Reference proteome</keyword>
<evidence type="ECO:0000259" key="1">
    <source>
        <dbReference type="Pfam" id="PF08241"/>
    </source>
</evidence>
<name>A0AAU9JF42_9CILI</name>
<proteinExistence type="predicted"/>
<dbReference type="AlphaFoldDB" id="A0AAU9JF42"/>
<evidence type="ECO:0000313" key="2">
    <source>
        <dbReference type="EMBL" id="CAG9324863.1"/>
    </source>
</evidence>
<reference evidence="2" key="1">
    <citation type="submission" date="2021-09" db="EMBL/GenBank/DDBJ databases">
        <authorList>
            <consortium name="AG Swart"/>
            <person name="Singh M."/>
            <person name="Singh A."/>
            <person name="Seah K."/>
            <person name="Emmerich C."/>
        </authorList>
    </citation>
    <scope>NUCLEOTIDE SEQUENCE</scope>
    <source>
        <strain evidence="2">ATCC30299</strain>
    </source>
</reference>
<gene>
    <name evidence="2" type="ORF">BSTOLATCC_MIC36638</name>
</gene>
<dbReference type="Pfam" id="PF08241">
    <property type="entry name" value="Methyltransf_11"/>
    <property type="match status" value="1"/>
</dbReference>
<dbReference type="PANTHER" id="PTHR43591:SF24">
    <property type="entry name" value="2-METHOXY-6-POLYPRENYL-1,4-BENZOQUINOL METHYLASE, MITOCHONDRIAL"/>
    <property type="match status" value="1"/>
</dbReference>
<dbReference type="Proteomes" id="UP001162131">
    <property type="component" value="Unassembled WGS sequence"/>
</dbReference>
<comment type="caution">
    <text evidence="2">The sequence shown here is derived from an EMBL/GenBank/DDBJ whole genome shotgun (WGS) entry which is preliminary data.</text>
</comment>
<dbReference type="SUPFAM" id="SSF53335">
    <property type="entry name" value="S-adenosyl-L-methionine-dependent methyltransferases"/>
    <property type="match status" value="1"/>
</dbReference>
<feature type="domain" description="Methyltransferase type 11" evidence="1">
    <location>
        <begin position="51"/>
        <end position="145"/>
    </location>
</feature>
<sequence length="269" mass="31091">MDEEDKQKEEIKQHYNEIADWYEEYADLLTASVYHSFLPTLHLESSSKIIEVACGTGLGLSLLMSHILPEAEIYASDLSPAMLAKAQKRNLPKLNLIEAANDALPYEDNFFDRYIANFSLQLVPDASSMLRESYRVLAENGISVFSVWGRREICNCLNIIDEAVFEVLGEEDNKKRSPFYLNDQELLKKLIKEAGYRKVYTYYTSTPYGPTGSEETMKFYEVNPNLWEYKKKSEEIYLNILSKIREKVALLVEKEEIIMFDALIIIAYK</sequence>
<dbReference type="InterPro" id="IPR029063">
    <property type="entry name" value="SAM-dependent_MTases_sf"/>
</dbReference>
<dbReference type="PANTHER" id="PTHR43591">
    <property type="entry name" value="METHYLTRANSFERASE"/>
    <property type="match status" value="1"/>
</dbReference>
<organism evidence="2 3">
    <name type="scientific">Blepharisma stoltei</name>
    <dbReference type="NCBI Taxonomy" id="1481888"/>
    <lineage>
        <taxon>Eukaryota</taxon>
        <taxon>Sar</taxon>
        <taxon>Alveolata</taxon>
        <taxon>Ciliophora</taxon>
        <taxon>Postciliodesmatophora</taxon>
        <taxon>Heterotrichea</taxon>
        <taxon>Heterotrichida</taxon>
        <taxon>Blepharismidae</taxon>
        <taxon>Blepharisma</taxon>
    </lineage>
</organism>
<accession>A0AAU9JF42</accession>